<name>A0A6J5LBB7_9CAUD</name>
<keyword evidence="1" id="KW-0812">Transmembrane</keyword>
<protein>
    <submittedName>
        <fullName evidence="2">Uncharacterized protein</fullName>
    </submittedName>
</protein>
<keyword evidence="1" id="KW-1133">Transmembrane helix</keyword>
<sequence>MNNRHNAIAYLATLAAIVILALSGALVCVFAATDSEVALARIIGALAFISTAIAGLTGVIGTFKATQAPTTTQNIDTATNVTAGADGKGGTAQ</sequence>
<evidence type="ECO:0000313" key="2">
    <source>
        <dbReference type="EMBL" id="CAB4131754.1"/>
    </source>
</evidence>
<dbReference type="EMBL" id="LR796252">
    <property type="protein sequence ID" value="CAB4131754.1"/>
    <property type="molecule type" value="Genomic_DNA"/>
</dbReference>
<reference evidence="2" key="1">
    <citation type="submission" date="2020-04" db="EMBL/GenBank/DDBJ databases">
        <authorList>
            <person name="Chiriac C."/>
            <person name="Salcher M."/>
            <person name="Ghai R."/>
            <person name="Kavagutti S V."/>
        </authorList>
    </citation>
    <scope>NUCLEOTIDE SEQUENCE</scope>
</reference>
<evidence type="ECO:0000256" key="1">
    <source>
        <dbReference type="SAM" id="Phobius"/>
    </source>
</evidence>
<gene>
    <name evidence="2" type="ORF">UFOVP131_25</name>
</gene>
<organism evidence="2">
    <name type="scientific">uncultured Caudovirales phage</name>
    <dbReference type="NCBI Taxonomy" id="2100421"/>
    <lineage>
        <taxon>Viruses</taxon>
        <taxon>Duplodnaviria</taxon>
        <taxon>Heunggongvirae</taxon>
        <taxon>Uroviricota</taxon>
        <taxon>Caudoviricetes</taxon>
        <taxon>Peduoviridae</taxon>
        <taxon>Maltschvirus</taxon>
        <taxon>Maltschvirus maltsch</taxon>
    </lineage>
</organism>
<feature type="transmembrane region" description="Helical" evidence="1">
    <location>
        <begin position="7"/>
        <end position="32"/>
    </location>
</feature>
<accession>A0A6J5LBB7</accession>
<keyword evidence="1" id="KW-0472">Membrane</keyword>
<proteinExistence type="predicted"/>
<feature type="transmembrane region" description="Helical" evidence="1">
    <location>
        <begin position="38"/>
        <end position="63"/>
    </location>
</feature>